<proteinExistence type="predicted"/>
<accession>A0A128FAI6</accession>
<reference evidence="5" key="1">
    <citation type="submission" date="2016-02" db="EMBL/GenBank/DDBJ databases">
        <authorList>
            <person name="Rodrigo-Torres Lidia"/>
            <person name="Arahal R.David."/>
        </authorList>
    </citation>
    <scope>NUCLEOTIDE SEQUENCE [LARGE SCALE GENOMIC DNA]</scope>
    <source>
        <strain evidence="5">CECT 8713</strain>
    </source>
</reference>
<dbReference type="InterPro" id="IPR036291">
    <property type="entry name" value="NAD(P)-bd_dom_sf"/>
</dbReference>
<dbReference type="OrthoDB" id="9787219at2"/>
<dbReference type="CDD" id="cd05300">
    <property type="entry name" value="2-Hacid_dh_1"/>
    <property type="match status" value="1"/>
</dbReference>
<organism evidence="4 5">
    <name type="scientific">Grimontia marina</name>
    <dbReference type="NCBI Taxonomy" id="646534"/>
    <lineage>
        <taxon>Bacteria</taxon>
        <taxon>Pseudomonadati</taxon>
        <taxon>Pseudomonadota</taxon>
        <taxon>Gammaproteobacteria</taxon>
        <taxon>Vibrionales</taxon>
        <taxon>Vibrionaceae</taxon>
        <taxon>Grimontia</taxon>
    </lineage>
</organism>
<dbReference type="PANTHER" id="PTHR43333">
    <property type="entry name" value="2-HACID_DH_C DOMAIN-CONTAINING PROTEIN"/>
    <property type="match status" value="1"/>
</dbReference>
<dbReference type="FunFam" id="3.40.50.720:FF:000363">
    <property type="entry name" value="D-isomer specific 2-hydroxyacid dehydrogenase"/>
    <property type="match status" value="1"/>
</dbReference>
<keyword evidence="1 4" id="KW-0560">Oxidoreductase</keyword>
<evidence type="ECO:0000256" key="2">
    <source>
        <dbReference type="ARBA" id="ARBA00023027"/>
    </source>
</evidence>
<feature type="domain" description="D-isomer specific 2-hydroxyacid dehydrogenase NAD-binding" evidence="3">
    <location>
        <begin position="95"/>
        <end position="266"/>
    </location>
</feature>
<dbReference type="GO" id="GO:0051287">
    <property type="term" value="F:NAD binding"/>
    <property type="evidence" value="ECO:0007669"/>
    <property type="project" value="InterPro"/>
</dbReference>
<gene>
    <name evidence="4" type="primary">ghrA</name>
    <name evidence="4" type="ORF">GMA8713_02589</name>
</gene>
<sequence>MNHLYLRSAQQKRYLALLEDAALPDLQITEDISKANIILADPPKFAPELEKAKHLQWLQSTFAGCDALLAKPRTDYQLTNVRGIFGPLMSEYVIGQLLALTRHFAHYRDAQLESKWSPVPYQGLTGKCMVILGTGSIGAHVAKTARHLGMQVMGVSRSGKPVEGFDNVITNANMTDAFAKADVIVSVLPSTPETKGLLNRDTLSACKQAILFNVGRGPVLEEEGLLEAIEGGNIQHAVFDVFSKEPLAPEHPFWTHPSITVTPHISAESFPEQVFGIFVDNYTRWLNGEPLNYQMDFTLGY</sequence>
<dbReference type="SUPFAM" id="SSF51735">
    <property type="entry name" value="NAD(P)-binding Rossmann-fold domains"/>
    <property type="match status" value="1"/>
</dbReference>
<dbReference type="InterPro" id="IPR006140">
    <property type="entry name" value="D-isomer_DH_NAD-bd"/>
</dbReference>
<dbReference type="EC" id="1.1.1.79" evidence="4"/>
<dbReference type="AlphaFoldDB" id="A0A128FAI6"/>
<dbReference type="Proteomes" id="UP000073601">
    <property type="component" value="Unassembled WGS sequence"/>
</dbReference>
<dbReference type="Gene3D" id="3.40.50.720">
    <property type="entry name" value="NAD(P)-binding Rossmann-like Domain"/>
    <property type="match status" value="2"/>
</dbReference>
<keyword evidence="4" id="KW-0670">Pyruvate</keyword>
<evidence type="ECO:0000313" key="5">
    <source>
        <dbReference type="Proteomes" id="UP000073601"/>
    </source>
</evidence>
<name>A0A128FAI6_9GAMM</name>
<dbReference type="EMBL" id="FIZY01000022">
    <property type="protein sequence ID" value="CZF83326.1"/>
    <property type="molecule type" value="Genomic_DNA"/>
</dbReference>
<keyword evidence="2" id="KW-0520">NAD</keyword>
<keyword evidence="5" id="KW-1185">Reference proteome</keyword>
<dbReference type="GO" id="GO:0030267">
    <property type="term" value="F:glyoxylate reductase (NADPH) activity"/>
    <property type="evidence" value="ECO:0007669"/>
    <property type="project" value="UniProtKB-EC"/>
</dbReference>
<dbReference type="Pfam" id="PF02826">
    <property type="entry name" value="2-Hacid_dh_C"/>
    <property type="match status" value="1"/>
</dbReference>
<evidence type="ECO:0000313" key="4">
    <source>
        <dbReference type="EMBL" id="CZF83326.1"/>
    </source>
</evidence>
<protein>
    <submittedName>
        <fullName evidence="4">Glyoxylate/hydroxypyruvate reductase A</fullName>
        <ecNumber evidence="4">1.1.1.79</ecNumber>
    </submittedName>
</protein>
<dbReference type="PANTHER" id="PTHR43333:SF1">
    <property type="entry name" value="D-ISOMER SPECIFIC 2-HYDROXYACID DEHYDROGENASE NAD-BINDING DOMAIN-CONTAINING PROTEIN"/>
    <property type="match status" value="1"/>
</dbReference>
<evidence type="ECO:0000256" key="1">
    <source>
        <dbReference type="ARBA" id="ARBA00023002"/>
    </source>
</evidence>
<evidence type="ECO:0000259" key="3">
    <source>
        <dbReference type="Pfam" id="PF02826"/>
    </source>
</evidence>
<dbReference type="RefSeq" id="WP_062710306.1">
    <property type="nucleotide sequence ID" value="NZ_CAWRCI010000022.1"/>
</dbReference>